<dbReference type="GO" id="GO:0016758">
    <property type="term" value="F:hexosyltransferase activity"/>
    <property type="evidence" value="ECO:0007669"/>
    <property type="project" value="InterPro"/>
</dbReference>
<accession>A0A126V0A5</accession>
<feature type="transmembrane region" description="Helical" evidence="1">
    <location>
        <begin position="30"/>
        <end position="48"/>
    </location>
</feature>
<dbReference type="Pfam" id="PF26314">
    <property type="entry name" value="MptA_B_family"/>
    <property type="match status" value="1"/>
</dbReference>
<dbReference type="OrthoDB" id="9776737at2"/>
<keyword evidence="1" id="KW-1133">Transmembrane helix</keyword>
<dbReference type="Proteomes" id="UP000070371">
    <property type="component" value="Chromosome"/>
</dbReference>
<keyword evidence="1" id="KW-0472">Membrane</keyword>
<evidence type="ECO:0008006" key="4">
    <source>
        <dbReference type="Google" id="ProtNLM"/>
    </source>
</evidence>
<protein>
    <recommendedName>
        <fullName evidence="4">Glycosyltransferase RgtA/B/C/D-like domain-containing protein</fullName>
    </recommendedName>
</protein>
<dbReference type="AlphaFoldDB" id="A0A126V0A5"/>
<dbReference type="KEGG" id="hat:RC74_07530"/>
<keyword evidence="1" id="KW-0812">Transmembrane</keyword>
<evidence type="ECO:0000256" key="1">
    <source>
        <dbReference type="SAM" id="Phobius"/>
    </source>
</evidence>
<dbReference type="STRING" id="1579316.RC74_07530"/>
<evidence type="ECO:0000313" key="3">
    <source>
        <dbReference type="Proteomes" id="UP000070371"/>
    </source>
</evidence>
<keyword evidence="3" id="KW-1185">Reference proteome</keyword>
<feature type="transmembrane region" description="Helical" evidence="1">
    <location>
        <begin position="180"/>
        <end position="207"/>
    </location>
</feature>
<dbReference type="EMBL" id="CP014327">
    <property type="protein sequence ID" value="AML51129.1"/>
    <property type="molecule type" value="Genomic_DNA"/>
</dbReference>
<feature type="transmembrane region" description="Helical" evidence="1">
    <location>
        <begin position="108"/>
        <end position="128"/>
    </location>
</feature>
<name>A0A126V0A5_9RHOB</name>
<evidence type="ECO:0000313" key="2">
    <source>
        <dbReference type="EMBL" id="AML51129.1"/>
    </source>
</evidence>
<feature type="transmembrane region" description="Helical" evidence="1">
    <location>
        <begin position="140"/>
        <end position="168"/>
    </location>
</feature>
<reference evidence="2 3" key="1">
    <citation type="submission" date="2016-02" db="EMBL/GenBank/DDBJ databases">
        <title>Complete genome sequence of Halocynthiibacter arcticus PAMC 20958t from arctic marine sediment.</title>
        <authorList>
            <person name="Lee Y.M."/>
            <person name="Baek K."/>
            <person name="Lee H.K."/>
            <person name="Shin S.C."/>
        </authorList>
    </citation>
    <scope>NUCLEOTIDE SEQUENCE [LARGE SCALE GENOMIC DNA]</scope>
    <source>
        <strain evidence="2">PAMC 20958</strain>
    </source>
</reference>
<gene>
    <name evidence="2" type="ORF">RC74_07530</name>
</gene>
<dbReference type="RefSeq" id="WP_039004094.1">
    <property type="nucleotide sequence ID" value="NZ_CP014327.1"/>
</dbReference>
<feature type="transmembrane region" description="Helical" evidence="1">
    <location>
        <begin position="213"/>
        <end position="233"/>
    </location>
</feature>
<proteinExistence type="predicted"/>
<feature type="transmembrane region" description="Helical" evidence="1">
    <location>
        <begin position="384"/>
        <end position="402"/>
    </location>
</feature>
<feature type="transmembrane region" description="Helical" evidence="1">
    <location>
        <begin position="311"/>
        <end position="327"/>
    </location>
</feature>
<organism evidence="2 3">
    <name type="scientific">Falsihalocynthiibacter arcticus</name>
    <dbReference type="NCBI Taxonomy" id="1579316"/>
    <lineage>
        <taxon>Bacteria</taxon>
        <taxon>Pseudomonadati</taxon>
        <taxon>Pseudomonadota</taxon>
        <taxon>Alphaproteobacteria</taxon>
        <taxon>Rhodobacterales</taxon>
        <taxon>Roseobacteraceae</taxon>
        <taxon>Falsihalocynthiibacter</taxon>
    </lineage>
</organism>
<sequence>MEYETNAMVSEQRVDFQEDAHSLEDKLNSAYVTLIALACLIVWYAKLYPVTQPDHFKYLVPWLRAILQSNGFDVFATPFSNYTAGYITFLKLVSLLDSFLSELGIVKLTSVIGSGMAAYGVTLCLAAFGWSGMARTNAGLLYLLLPTIMLNGIGWGQADAFFTAFILYSMAAVLRERPLLAGLMFAVAVSFKLQAVFFAPFLFGYLLKWPKELLISVALFVPVYLIVNALYLLSGRELFDVLTIYADQAQTFTRLSMNAGNPWILMDILGSPEKITHHYSAIVVSGLAFATLVASFISWRVYATPFTSHTLLYFACISTALMPFILPKMHERFFFPAESLLFVAALVDFRLLRIVALTQLSGLAMYSIYHDTFGLQALIRMPHIAYVGVILMFASVFSLLHWSRT</sequence>
<feature type="transmembrane region" description="Helical" evidence="1">
    <location>
        <begin position="279"/>
        <end position="299"/>
    </location>
</feature>